<accession>A0A0F9UTK2</accession>
<evidence type="ECO:0000256" key="1">
    <source>
        <dbReference type="SAM" id="Phobius"/>
    </source>
</evidence>
<dbReference type="AlphaFoldDB" id="A0A0F9UTK2"/>
<gene>
    <name evidence="2" type="ORF">LCGC14_0223800</name>
</gene>
<feature type="transmembrane region" description="Helical" evidence="1">
    <location>
        <begin position="48"/>
        <end position="69"/>
    </location>
</feature>
<evidence type="ECO:0000313" key="2">
    <source>
        <dbReference type="EMBL" id="KKN90797.1"/>
    </source>
</evidence>
<comment type="caution">
    <text evidence="2">The sequence shown here is derived from an EMBL/GenBank/DDBJ whole genome shotgun (WGS) entry which is preliminary data.</text>
</comment>
<protein>
    <submittedName>
        <fullName evidence="2">Uncharacterized protein</fullName>
    </submittedName>
</protein>
<keyword evidence="1" id="KW-1133">Transmembrane helix</keyword>
<dbReference type="EMBL" id="LAZR01000107">
    <property type="protein sequence ID" value="KKN90797.1"/>
    <property type="molecule type" value="Genomic_DNA"/>
</dbReference>
<keyword evidence="1" id="KW-0812">Transmembrane</keyword>
<sequence length="74" mass="8465">MSDKFNLIRELKDSLNELNSLNRPQHTRYSNYGFPSKYEISDSVVKKLSFIGIFFILGTLLGLAISLIAKQNKK</sequence>
<keyword evidence="1" id="KW-0472">Membrane</keyword>
<reference evidence="2" key="1">
    <citation type="journal article" date="2015" name="Nature">
        <title>Complex archaea that bridge the gap between prokaryotes and eukaryotes.</title>
        <authorList>
            <person name="Spang A."/>
            <person name="Saw J.H."/>
            <person name="Jorgensen S.L."/>
            <person name="Zaremba-Niedzwiedzka K."/>
            <person name="Martijn J."/>
            <person name="Lind A.E."/>
            <person name="van Eijk R."/>
            <person name="Schleper C."/>
            <person name="Guy L."/>
            <person name="Ettema T.J."/>
        </authorList>
    </citation>
    <scope>NUCLEOTIDE SEQUENCE</scope>
</reference>
<name>A0A0F9UTK2_9ZZZZ</name>
<proteinExistence type="predicted"/>
<organism evidence="2">
    <name type="scientific">marine sediment metagenome</name>
    <dbReference type="NCBI Taxonomy" id="412755"/>
    <lineage>
        <taxon>unclassified sequences</taxon>
        <taxon>metagenomes</taxon>
        <taxon>ecological metagenomes</taxon>
    </lineage>
</organism>